<evidence type="ECO:0000313" key="5">
    <source>
        <dbReference type="EMBL" id="BAM82392.1"/>
    </source>
</evidence>
<feature type="domain" description="RING-type" evidence="4">
    <location>
        <begin position="565"/>
        <end position="594"/>
    </location>
</feature>
<proteinExistence type="predicted"/>
<dbReference type="KEGG" id="cme:CYME_CMR135C"/>
<dbReference type="HOGENOM" id="CLU_373578_0_0_1"/>
<dbReference type="SUPFAM" id="SSF57850">
    <property type="entry name" value="RING/U-box"/>
    <property type="match status" value="1"/>
</dbReference>
<feature type="compositionally biased region" description="Basic residues" evidence="2">
    <location>
        <begin position="648"/>
        <end position="661"/>
    </location>
</feature>
<feature type="region of interest" description="Disordered" evidence="2">
    <location>
        <begin position="416"/>
        <end position="505"/>
    </location>
</feature>
<evidence type="ECO:0000256" key="3">
    <source>
        <dbReference type="SAM" id="Phobius"/>
    </source>
</evidence>
<protein>
    <recommendedName>
        <fullName evidence="4">RING-type domain-containing protein</fullName>
    </recommendedName>
</protein>
<feature type="compositionally biased region" description="Polar residues" evidence="2">
    <location>
        <begin position="609"/>
        <end position="621"/>
    </location>
</feature>
<organism evidence="5 6">
    <name type="scientific">Cyanidioschyzon merolae (strain NIES-3377 / 10D)</name>
    <name type="common">Unicellular red alga</name>
    <dbReference type="NCBI Taxonomy" id="280699"/>
    <lineage>
        <taxon>Eukaryota</taxon>
        <taxon>Rhodophyta</taxon>
        <taxon>Bangiophyceae</taxon>
        <taxon>Cyanidiales</taxon>
        <taxon>Cyanidiaceae</taxon>
        <taxon>Cyanidioschyzon</taxon>
    </lineage>
</organism>
<feature type="region of interest" description="Disordered" evidence="2">
    <location>
        <begin position="313"/>
        <end position="337"/>
    </location>
</feature>
<evidence type="ECO:0000313" key="6">
    <source>
        <dbReference type="Proteomes" id="UP000007014"/>
    </source>
</evidence>
<keyword evidence="6" id="KW-1185">Reference proteome</keyword>
<evidence type="ECO:0000256" key="1">
    <source>
        <dbReference type="PROSITE-ProRule" id="PRU00175"/>
    </source>
</evidence>
<feature type="compositionally biased region" description="Basic and acidic residues" evidence="2">
    <location>
        <begin position="313"/>
        <end position="324"/>
    </location>
</feature>
<feature type="transmembrane region" description="Helical" evidence="3">
    <location>
        <begin position="211"/>
        <end position="236"/>
    </location>
</feature>
<dbReference type="EMBL" id="AP006500">
    <property type="protein sequence ID" value="BAM82392.1"/>
    <property type="molecule type" value="Genomic_DNA"/>
</dbReference>
<feature type="compositionally biased region" description="Low complexity" evidence="2">
    <location>
        <begin position="493"/>
        <end position="502"/>
    </location>
</feature>
<evidence type="ECO:0000259" key="4">
    <source>
        <dbReference type="PROSITE" id="PS50089"/>
    </source>
</evidence>
<dbReference type="OrthoDB" id="9984778at2759"/>
<dbReference type="Gramene" id="CMR135CT">
    <property type="protein sequence ID" value="CMR135CT"/>
    <property type="gene ID" value="CMR135C"/>
</dbReference>
<dbReference type="RefSeq" id="XP_005538428.1">
    <property type="nucleotide sequence ID" value="XM_005538371.1"/>
</dbReference>
<dbReference type="GO" id="GO:0008270">
    <property type="term" value="F:zinc ion binding"/>
    <property type="evidence" value="ECO:0007669"/>
    <property type="project" value="UniProtKB-KW"/>
</dbReference>
<sequence length="744" mass="80262">MRCTARDMRRTSALGTLASNAQRVRWQRYWCSCGCFALRVRTLCDTGYAIWPYSDNCTSRWSMPRYVRLVPVILSVVWVGIAVYWTFFGGALLENYPGYRPYSCKLLSTPKVEPCCSPSPTVNPSPACSPVGYRIEVQSVELFRNSSGQSAMNKLYRGCDDVSCDCLYASEQQAQQALNSLDFTVNETVKCWYNGSGSIVVLVNQGFSYNIALVGLVLLALGALLLCWSVLHVLGLDCKLLEIMLRCLCCGHFDEWELRRRRRLWQHTQAYGANRGGLAGLMLRARTGGLLPDEIREILRKIEISHQELEDLKKRAESGVDERNTSSVDAPLEPNGSPALTPVHDAACRQPSAAEGYAGAVASDPSPTVRASHPLVVGDLIDCGICLDELTAPLAAEDHDWEDDVVRESQLRRRIAQAAPSAPVRSAAPQTHSAEDPSVDPGPREGAPAASPAQQAGIQSSRHARAGPTPATQRWRHLFRPISTNEQRSQTDASPSTPTTTARGAACTTISGVDIEAGHGPSRTGETSSVEAVAASTMNEGAGSSSTTAAPGSIAVRTVSGSRRIVLLKCGHIFHFSCMKHFLCAGGVTCPICNRNLPRDYLTDSGTVSVGHASQETTPGGTASEAGHESTRRATASAGRPADAHAASGRRWRGFWGRRRPAQQPTMPASSSAYDGRVPNESETGVSDPAVPPRAVIGWSTAPRASETTRREADYGLVMVPHVSRNPEDIRDSPRDACIQAPPV</sequence>
<feature type="compositionally biased region" description="Low complexity" evidence="2">
    <location>
        <begin position="446"/>
        <end position="461"/>
    </location>
</feature>
<keyword evidence="1" id="KW-0863">Zinc-finger</keyword>
<keyword evidence="3" id="KW-0812">Transmembrane</keyword>
<gene>
    <name evidence="5" type="ORF">CYME_CMR135C</name>
</gene>
<reference evidence="5 6" key="2">
    <citation type="journal article" date="2007" name="BMC Biol.">
        <title>A 100%-complete sequence reveals unusually simple genomic features in the hot-spring red alga Cyanidioschyzon merolae.</title>
        <authorList>
            <person name="Nozaki H."/>
            <person name="Takano H."/>
            <person name="Misumi O."/>
            <person name="Terasawa K."/>
            <person name="Matsuzaki M."/>
            <person name="Maruyama S."/>
            <person name="Nishida K."/>
            <person name="Yagisawa F."/>
            <person name="Yoshida Y."/>
            <person name="Fujiwara T."/>
            <person name="Takio S."/>
            <person name="Tamura K."/>
            <person name="Chung S.J."/>
            <person name="Nakamura S."/>
            <person name="Kuroiwa H."/>
            <person name="Tanaka K."/>
            <person name="Sato N."/>
            <person name="Kuroiwa T."/>
        </authorList>
    </citation>
    <scope>NUCLEOTIDE SEQUENCE [LARGE SCALE GENOMIC DNA]</scope>
    <source>
        <strain evidence="5 6">10D</strain>
    </source>
</reference>
<keyword evidence="1" id="KW-0862">Zinc</keyword>
<evidence type="ECO:0000256" key="2">
    <source>
        <dbReference type="SAM" id="MobiDB-lite"/>
    </source>
</evidence>
<dbReference type="AlphaFoldDB" id="M1VGR7"/>
<dbReference type="InterPro" id="IPR001841">
    <property type="entry name" value="Znf_RING"/>
</dbReference>
<feature type="compositionally biased region" description="Basic and acidic residues" evidence="2">
    <location>
        <begin position="725"/>
        <end position="735"/>
    </location>
</feature>
<keyword evidence="3" id="KW-0472">Membrane</keyword>
<name>M1VGR7_CYAM1</name>
<feature type="compositionally biased region" description="Polar residues" evidence="2">
    <location>
        <begin position="663"/>
        <end position="673"/>
    </location>
</feature>
<keyword evidence="3" id="KW-1133">Transmembrane helix</keyword>
<dbReference type="Proteomes" id="UP000007014">
    <property type="component" value="Chromosome 18"/>
</dbReference>
<feature type="region of interest" description="Disordered" evidence="2">
    <location>
        <begin position="609"/>
        <end position="695"/>
    </location>
</feature>
<reference evidence="5 6" key="1">
    <citation type="journal article" date="2004" name="Nature">
        <title>Genome sequence of the ultrasmall unicellular red alga Cyanidioschyzon merolae 10D.</title>
        <authorList>
            <person name="Matsuzaki M."/>
            <person name="Misumi O."/>
            <person name="Shin-i T."/>
            <person name="Maruyama S."/>
            <person name="Takahara M."/>
            <person name="Miyagishima S."/>
            <person name="Mori T."/>
            <person name="Nishida K."/>
            <person name="Yagisawa F."/>
            <person name="Nishida K."/>
            <person name="Yoshida Y."/>
            <person name="Nishimura Y."/>
            <person name="Nakao S."/>
            <person name="Kobayashi T."/>
            <person name="Momoyama Y."/>
            <person name="Higashiyama T."/>
            <person name="Minoda A."/>
            <person name="Sano M."/>
            <person name="Nomoto H."/>
            <person name="Oishi K."/>
            <person name="Hayashi H."/>
            <person name="Ohta F."/>
            <person name="Nishizaka S."/>
            <person name="Haga S."/>
            <person name="Miura S."/>
            <person name="Morishita T."/>
            <person name="Kabeya Y."/>
            <person name="Terasawa K."/>
            <person name="Suzuki Y."/>
            <person name="Ishii Y."/>
            <person name="Asakawa S."/>
            <person name="Takano H."/>
            <person name="Ohta N."/>
            <person name="Kuroiwa H."/>
            <person name="Tanaka K."/>
            <person name="Shimizu N."/>
            <person name="Sugano S."/>
            <person name="Sato N."/>
            <person name="Nozaki H."/>
            <person name="Ogasawara N."/>
            <person name="Kohara Y."/>
            <person name="Kuroiwa T."/>
        </authorList>
    </citation>
    <scope>NUCLEOTIDE SEQUENCE [LARGE SCALE GENOMIC DNA]</scope>
    <source>
        <strain evidence="5 6">10D</strain>
    </source>
</reference>
<feature type="transmembrane region" description="Helical" evidence="3">
    <location>
        <begin position="69"/>
        <end position="93"/>
    </location>
</feature>
<keyword evidence="1" id="KW-0479">Metal-binding</keyword>
<accession>M1VGR7</accession>
<dbReference type="GeneID" id="16996747"/>
<dbReference type="InterPro" id="IPR013083">
    <property type="entry name" value="Znf_RING/FYVE/PHD"/>
</dbReference>
<dbReference type="Gene3D" id="3.30.40.10">
    <property type="entry name" value="Zinc/RING finger domain, C3HC4 (zinc finger)"/>
    <property type="match status" value="1"/>
</dbReference>
<feature type="compositionally biased region" description="Low complexity" evidence="2">
    <location>
        <begin position="416"/>
        <end position="430"/>
    </location>
</feature>
<feature type="compositionally biased region" description="Polar residues" evidence="2">
    <location>
        <begin position="482"/>
        <end position="492"/>
    </location>
</feature>
<dbReference type="PROSITE" id="PS50089">
    <property type="entry name" value="ZF_RING_2"/>
    <property type="match status" value="1"/>
</dbReference>
<feature type="region of interest" description="Disordered" evidence="2">
    <location>
        <begin position="725"/>
        <end position="744"/>
    </location>
</feature>